<organism evidence="1 2">
    <name type="scientific">Actinoplanes ianthinogenes</name>
    <dbReference type="NCBI Taxonomy" id="122358"/>
    <lineage>
        <taxon>Bacteria</taxon>
        <taxon>Bacillati</taxon>
        <taxon>Actinomycetota</taxon>
        <taxon>Actinomycetes</taxon>
        <taxon>Micromonosporales</taxon>
        <taxon>Micromonosporaceae</taxon>
        <taxon>Actinoplanes</taxon>
    </lineage>
</organism>
<keyword evidence="2" id="KW-1185">Reference proteome</keyword>
<dbReference type="RefSeq" id="WP_189336294.1">
    <property type="nucleotide sequence ID" value="NZ_AP023356.1"/>
</dbReference>
<accession>A0ABM7M122</accession>
<sequence length="127" mass="14789">MNAPDENSLSWRNRRVMARRTGWPAGALAECERLDREHPGWSFGWLPENRTRGWERPAGFAANRRDWSLVGADELRRDPEDGVRRRPYVFGPSVAELEQRIAAIEARHHEEEARREAAWESMARGLR</sequence>
<evidence type="ECO:0000313" key="1">
    <source>
        <dbReference type="EMBL" id="BCJ45296.1"/>
    </source>
</evidence>
<dbReference type="Proteomes" id="UP000676967">
    <property type="component" value="Chromosome"/>
</dbReference>
<protein>
    <submittedName>
        <fullName evidence="1">Uncharacterized protein</fullName>
    </submittedName>
</protein>
<dbReference type="EMBL" id="AP023356">
    <property type="protein sequence ID" value="BCJ45296.1"/>
    <property type="molecule type" value="Genomic_DNA"/>
</dbReference>
<proteinExistence type="predicted"/>
<reference evidence="1 2" key="1">
    <citation type="submission" date="2020-08" db="EMBL/GenBank/DDBJ databases">
        <title>Whole genome shotgun sequence of Actinoplanes ianthinogenes NBRC 13996.</title>
        <authorList>
            <person name="Komaki H."/>
            <person name="Tamura T."/>
        </authorList>
    </citation>
    <scope>NUCLEOTIDE SEQUENCE [LARGE SCALE GENOMIC DNA]</scope>
    <source>
        <strain evidence="1 2">NBRC 13996</strain>
    </source>
</reference>
<gene>
    <name evidence="1" type="ORF">Aiant_59530</name>
</gene>
<evidence type="ECO:0000313" key="2">
    <source>
        <dbReference type="Proteomes" id="UP000676967"/>
    </source>
</evidence>
<name>A0ABM7M122_9ACTN</name>